<evidence type="ECO:0000313" key="2">
    <source>
        <dbReference type="Proteomes" id="UP000789405"/>
    </source>
</evidence>
<dbReference type="EMBL" id="CAJVPY010000695">
    <property type="protein sequence ID" value="CAG8487527.1"/>
    <property type="molecule type" value="Genomic_DNA"/>
</dbReference>
<keyword evidence="2" id="KW-1185">Reference proteome</keyword>
<reference evidence="1" key="1">
    <citation type="submission" date="2021-06" db="EMBL/GenBank/DDBJ databases">
        <authorList>
            <person name="Kallberg Y."/>
            <person name="Tangrot J."/>
            <person name="Rosling A."/>
        </authorList>
    </citation>
    <scope>NUCLEOTIDE SEQUENCE</scope>
    <source>
        <strain evidence="1">MA453B</strain>
    </source>
</reference>
<dbReference type="AlphaFoldDB" id="A0A9N8ZFZ1"/>
<proteinExistence type="predicted"/>
<dbReference type="Proteomes" id="UP000789405">
    <property type="component" value="Unassembled WGS sequence"/>
</dbReference>
<organism evidence="1 2">
    <name type="scientific">Dentiscutata erythropus</name>
    <dbReference type="NCBI Taxonomy" id="1348616"/>
    <lineage>
        <taxon>Eukaryota</taxon>
        <taxon>Fungi</taxon>
        <taxon>Fungi incertae sedis</taxon>
        <taxon>Mucoromycota</taxon>
        <taxon>Glomeromycotina</taxon>
        <taxon>Glomeromycetes</taxon>
        <taxon>Diversisporales</taxon>
        <taxon>Gigasporaceae</taxon>
        <taxon>Dentiscutata</taxon>
    </lineage>
</organism>
<evidence type="ECO:0000313" key="1">
    <source>
        <dbReference type="EMBL" id="CAG8487527.1"/>
    </source>
</evidence>
<comment type="caution">
    <text evidence="1">The sequence shown here is derived from an EMBL/GenBank/DDBJ whole genome shotgun (WGS) entry which is preliminary data.</text>
</comment>
<name>A0A9N8ZFZ1_9GLOM</name>
<gene>
    <name evidence="1" type="ORF">DERYTH_LOCUS2243</name>
</gene>
<protein>
    <submittedName>
        <fullName evidence="1">20679_t:CDS:1</fullName>
    </submittedName>
</protein>
<accession>A0A9N8ZFZ1</accession>
<sequence>MIVEALSKNIALISSSFIGSQRDNVKIIAEVLGNKRDKCSLRQCTTIEFDSGKRFIRNSSMTKFE</sequence>